<dbReference type="InterPro" id="IPR018053">
    <property type="entry name" value="Glyco_hydro_32_AS"/>
</dbReference>
<dbReference type="EMBL" id="CDHN01000007">
    <property type="protein sequence ID" value="CEJ94857.1"/>
    <property type="molecule type" value="Genomic_DNA"/>
</dbReference>
<dbReference type="CDD" id="cd18622">
    <property type="entry name" value="GH32_Inu-like"/>
    <property type="match status" value="1"/>
</dbReference>
<feature type="domain" description="Glycosyl hydrolase family 32 C-terminal" evidence="7">
    <location>
        <begin position="458"/>
        <end position="526"/>
    </location>
</feature>
<feature type="chain" id="PRO_5001979766" evidence="5">
    <location>
        <begin position="20"/>
        <end position="582"/>
    </location>
</feature>
<sequence>MHASTCLWGTLQLATLGAAATNTTSSAAAISSISSSTTVPTVPTGVPIAGDYNGRYRPQVHFSPPKHFMNDPNGMFRDANGTWHLYYQYNPTANVAGNQHWGHATSDDLYHWINQPIALFPPKDNVFVFSGSAVVDVNNTSGFFPNQTNGVVAVYTLAEYNDDGPGPQNQNIAVSHDGGYTFTPYKKNPVIASNSSQFRDPKVIRYDDHWVMAVAYPYDFEIGIFTSKNLVDWTPTSNFSHHGLLALQWECPNLVKMPYIDEKGEKHDDMWLLAVSVNPGAPVGGSIMQYYPGKFNGTHFDAVDSAARIADFGKDNYAGQFFYEETANDDPVFIAWASNWQYTQVVPTSEEGWRSVMSLPRKTYLKKAPRLGWKLINEPYDLTPVRGEVLEDKKDLGNGTVVVDFSDVESNAIYWQVNVTGIPKSGIPDMATLNFTVASPITGENLKGGFFLGGDTPFFIDRSGTKGFDNVFFTDKFSTNSLLTKDTWSMSGVFDRSILEVFVDGGLESATNTFFSTQPLTLLSLSTAHLPVGIKVSVRVDELKSTWADLADSKDGLVHGNITSVNDASMKIDAVPPNIPGF</sequence>
<dbReference type="SUPFAM" id="SSF49899">
    <property type="entry name" value="Concanavalin A-like lectins/glucanases"/>
    <property type="match status" value="1"/>
</dbReference>
<evidence type="ECO:0000259" key="7">
    <source>
        <dbReference type="Pfam" id="PF08244"/>
    </source>
</evidence>
<dbReference type="GO" id="GO:0005987">
    <property type="term" value="P:sucrose catabolic process"/>
    <property type="evidence" value="ECO:0007669"/>
    <property type="project" value="TreeGrafter"/>
</dbReference>
<dbReference type="InterPro" id="IPR013148">
    <property type="entry name" value="Glyco_hydro_32_N"/>
</dbReference>
<evidence type="ECO:0000313" key="8">
    <source>
        <dbReference type="EMBL" id="CEJ94857.1"/>
    </source>
</evidence>
<dbReference type="SMART" id="SM00640">
    <property type="entry name" value="Glyco_32"/>
    <property type="match status" value="1"/>
</dbReference>
<dbReference type="Pfam" id="PF00251">
    <property type="entry name" value="Glyco_hydro_32N"/>
    <property type="match status" value="1"/>
</dbReference>
<reference evidence="8 9" key="1">
    <citation type="journal article" date="2015" name="Genome Announc.">
        <title>Draft Genome Sequence and Gene Annotation of the Entomopathogenic Fungus Verticillium hemipterigenum.</title>
        <authorList>
            <person name="Horn F."/>
            <person name="Habel A."/>
            <person name="Scharf D.H."/>
            <person name="Dworschak J."/>
            <person name="Brakhage A.A."/>
            <person name="Guthke R."/>
            <person name="Hertweck C."/>
            <person name="Linde J."/>
        </authorList>
    </citation>
    <scope>NUCLEOTIDE SEQUENCE [LARGE SCALE GENOMIC DNA]</scope>
</reference>
<evidence type="ECO:0000256" key="4">
    <source>
        <dbReference type="RuleBase" id="RU362110"/>
    </source>
</evidence>
<dbReference type="PROSITE" id="PS00609">
    <property type="entry name" value="GLYCOSYL_HYDROL_F32"/>
    <property type="match status" value="1"/>
</dbReference>
<evidence type="ECO:0000256" key="1">
    <source>
        <dbReference type="ARBA" id="ARBA00009902"/>
    </source>
</evidence>
<dbReference type="GO" id="GO:0000324">
    <property type="term" value="C:fungal-type vacuole"/>
    <property type="evidence" value="ECO:0007669"/>
    <property type="project" value="TreeGrafter"/>
</dbReference>
<organism evidence="8 9">
    <name type="scientific">[Torrubiella] hemipterigena</name>
    <dbReference type="NCBI Taxonomy" id="1531966"/>
    <lineage>
        <taxon>Eukaryota</taxon>
        <taxon>Fungi</taxon>
        <taxon>Dikarya</taxon>
        <taxon>Ascomycota</taxon>
        <taxon>Pezizomycotina</taxon>
        <taxon>Sordariomycetes</taxon>
        <taxon>Hypocreomycetidae</taxon>
        <taxon>Hypocreales</taxon>
        <taxon>Clavicipitaceae</taxon>
        <taxon>Clavicipitaceae incertae sedis</taxon>
        <taxon>'Torrubiella' clade</taxon>
    </lineage>
</organism>
<dbReference type="Pfam" id="PF08244">
    <property type="entry name" value="Glyco_hydro_32C"/>
    <property type="match status" value="1"/>
</dbReference>
<dbReference type="STRING" id="1531966.A0A0A1TT60"/>
<evidence type="ECO:0000259" key="6">
    <source>
        <dbReference type="Pfam" id="PF00251"/>
    </source>
</evidence>
<protein>
    <submittedName>
        <fullName evidence="8">Uncharacterized protein</fullName>
    </submittedName>
</protein>
<dbReference type="InterPro" id="IPR013189">
    <property type="entry name" value="Glyco_hydro_32_C"/>
</dbReference>
<dbReference type="HOGENOM" id="CLU_001528_3_3_1"/>
<name>A0A0A1TT60_9HYPO</name>
<evidence type="ECO:0000313" key="9">
    <source>
        <dbReference type="Proteomes" id="UP000039046"/>
    </source>
</evidence>
<dbReference type="PANTHER" id="PTHR42800:SF2">
    <property type="entry name" value="INVERTASE-RELATED"/>
    <property type="match status" value="1"/>
</dbReference>
<dbReference type="Gene3D" id="2.115.10.20">
    <property type="entry name" value="Glycosyl hydrolase domain, family 43"/>
    <property type="match status" value="1"/>
</dbReference>
<dbReference type="Gene3D" id="2.60.120.560">
    <property type="entry name" value="Exo-inulinase, domain 1"/>
    <property type="match status" value="1"/>
</dbReference>
<comment type="similarity">
    <text evidence="1 4">Belongs to the glycosyl hydrolase 32 family.</text>
</comment>
<keyword evidence="3 4" id="KW-0326">Glycosidase</keyword>
<keyword evidence="2 4" id="KW-0378">Hydrolase</keyword>
<feature type="signal peptide" evidence="5">
    <location>
        <begin position="1"/>
        <end position="19"/>
    </location>
</feature>
<keyword evidence="9" id="KW-1185">Reference proteome</keyword>
<dbReference type="SUPFAM" id="SSF75005">
    <property type="entry name" value="Arabinanase/levansucrase/invertase"/>
    <property type="match status" value="1"/>
</dbReference>
<evidence type="ECO:0000256" key="2">
    <source>
        <dbReference type="ARBA" id="ARBA00022801"/>
    </source>
</evidence>
<dbReference type="Proteomes" id="UP000039046">
    <property type="component" value="Unassembled WGS sequence"/>
</dbReference>
<dbReference type="OrthoDB" id="202537at2759"/>
<dbReference type="AlphaFoldDB" id="A0A0A1TT60"/>
<feature type="domain" description="Glycosyl hydrolase family 32 N-terminal" evidence="6">
    <location>
        <begin position="61"/>
        <end position="367"/>
    </location>
</feature>
<dbReference type="FunFam" id="2.115.10.20:FF:000002">
    <property type="entry name" value="Invertase 2"/>
    <property type="match status" value="1"/>
</dbReference>
<dbReference type="InterPro" id="IPR023296">
    <property type="entry name" value="Glyco_hydro_beta-prop_sf"/>
</dbReference>
<dbReference type="InterPro" id="IPR013320">
    <property type="entry name" value="ConA-like_dom_sf"/>
</dbReference>
<evidence type="ECO:0000256" key="5">
    <source>
        <dbReference type="SAM" id="SignalP"/>
    </source>
</evidence>
<dbReference type="GO" id="GO:0004575">
    <property type="term" value="F:sucrose alpha-glucosidase activity"/>
    <property type="evidence" value="ECO:0007669"/>
    <property type="project" value="TreeGrafter"/>
</dbReference>
<dbReference type="PANTHER" id="PTHR42800">
    <property type="entry name" value="EXOINULINASE INUD (AFU_ORTHOLOGUE AFUA_5G00480)"/>
    <property type="match status" value="1"/>
</dbReference>
<keyword evidence="5" id="KW-0732">Signal</keyword>
<dbReference type="InterPro" id="IPR001362">
    <property type="entry name" value="Glyco_hydro_32"/>
</dbReference>
<gene>
    <name evidence="8" type="ORF">VHEMI10364</name>
</gene>
<evidence type="ECO:0000256" key="3">
    <source>
        <dbReference type="ARBA" id="ARBA00023295"/>
    </source>
</evidence>
<proteinExistence type="inferred from homology"/>
<accession>A0A0A1TT60</accession>